<dbReference type="AlphaFoldDB" id="L5LL50"/>
<gene>
    <name evidence="2" type="ORF">MDA_GLEAN10004127</name>
</gene>
<reference evidence="3" key="1">
    <citation type="journal article" date="2013" name="Science">
        <title>Comparative analysis of bat genomes provides insight into the evolution of flight and immunity.</title>
        <authorList>
            <person name="Zhang G."/>
            <person name="Cowled C."/>
            <person name="Shi Z."/>
            <person name="Huang Z."/>
            <person name="Bishop-Lilly K.A."/>
            <person name="Fang X."/>
            <person name="Wynne J.W."/>
            <person name="Xiong Z."/>
            <person name="Baker M.L."/>
            <person name="Zhao W."/>
            <person name="Tachedjian M."/>
            <person name="Zhu Y."/>
            <person name="Zhou P."/>
            <person name="Jiang X."/>
            <person name="Ng J."/>
            <person name="Yang L."/>
            <person name="Wu L."/>
            <person name="Xiao J."/>
            <person name="Feng Y."/>
            <person name="Chen Y."/>
            <person name="Sun X."/>
            <person name="Zhang Y."/>
            <person name="Marsh G.A."/>
            <person name="Crameri G."/>
            <person name="Broder C.C."/>
            <person name="Frey K.G."/>
            <person name="Wang L.F."/>
            <person name="Wang J."/>
        </authorList>
    </citation>
    <scope>NUCLEOTIDE SEQUENCE [LARGE SCALE GENOMIC DNA]</scope>
</reference>
<feature type="region of interest" description="Disordered" evidence="1">
    <location>
        <begin position="1"/>
        <end position="63"/>
    </location>
</feature>
<protein>
    <submittedName>
        <fullName evidence="2">Uncharacterized protein</fullName>
    </submittedName>
</protein>
<evidence type="ECO:0000256" key="1">
    <source>
        <dbReference type="SAM" id="MobiDB-lite"/>
    </source>
</evidence>
<evidence type="ECO:0000313" key="2">
    <source>
        <dbReference type="EMBL" id="ELK26093.1"/>
    </source>
</evidence>
<proteinExistence type="predicted"/>
<feature type="compositionally biased region" description="Polar residues" evidence="1">
    <location>
        <begin position="53"/>
        <end position="63"/>
    </location>
</feature>
<keyword evidence="3" id="KW-1185">Reference proteome</keyword>
<organism evidence="2 3">
    <name type="scientific">Myotis davidii</name>
    <name type="common">David's myotis</name>
    <dbReference type="NCBI Taxonomy" id="225400"/>
    <lineage>
        <taxon>Eukaryota</taxon>
        <taxon>Metazoa</taxon>
        <taxon>Chordata</taxon>
        <taxon>Craniata</taxon>
        <taxon>Vertebrata</taxon>
        <taxon>Euteleostomi</taxon>
        <taxon>Mammalia</taxon>
        <taxon>Eutheria</taxon>
        <taxon>Laurasiatheria</taxon>
        <taxon>Chiroptera</taxon>
        <taxon>Yangochiroptera</taxon>
        <taxon>Vespertilionidae</taxon>
        <taxon>Myotis</taxon>
    </lineage>
</organism>
<name>L5LL50_MYODS</name>
<dbReference type="EMBL" id="KB111306">
    <property type="protein sequence ID" value="ELK26093.1"/>
    <property type="molecule type" value="Genomic_DNA"/>
</dbReference>
<evidence type="ECO:0000313" key="3">
    <source>
        <dbReference type="Proteomes" id="UP000010556"/>
    </source>
</evidence>
<dbReference type="Proteomes" id="UP000010556">
    <property type="component" value="Unassembled WGS sequence"/>
</dbReference>
<sequence>MIENTHHLLATPSAERLTSSVLPPPPGLQPDQCSPGRVTPPPEDTGKPAISPPGSTQGPQISD</sequence>
<accession>L5LL50</accession>